<gene>
    <name evidence="1" type="ORF">BTN50_0723</name>
</gene>
<dbReference type="EMBL" id="CP020660">
    <property type="protein sequence ID" value="ATF09237.1"/>
    <property type="molecule type" value="Genomic_DNA"/>
</dbReference>
<protein>
    <submittedName>
        <fullName evidence="1">Uncharacterized protein</fullName>
    </submittedName>
</protein>
<evidence type="ECO:0000313" key="1">
    <source>
        <dbReference type="EMBL" id="ATF09237.1"/>
    </source>
</evidence>
<reference evidence="2" key="1">
    <citation type="submission" date="2017-04" db="EMBL/GenBank/DDBJ databases">
        <title>Genome evolution of the luminous symbionts of deep sea anglerfish.</title>
        <authorList>
            <person name="Hendry T.A."/>
        </authorList>
    </citation>
    <scope>NUCLEOTIDE SEQUENCE [LARGE SCALE GENOMIC DNA]</scope>
</reference>
<dbReference type="RefSeq" id="WP_150137204.1">
    <property type="nucleotide sequence ID" value="NZ_CP020660.1"/>
</dbReference>
<organism evidence="1 2">
    <name type="scientific">Candidatus Enterovibrio altilux</name>
    <dbReference type="NCBI Taxonomy" id="1927128"/>
    <lineage>
        <taxon>Bacteria</taxon>
        <taxon>Pseudomonadati</taxon>
        <taxon>Pseudomonadota</taxon>
        <taxon>Gammaproteobacteria</taxon>
        <taxon>Vibrionales</taxon>
        <taxon>Vibrionaceae</taxon>
        <taxon>Enterovibrio</taxon>
    </lineage>
</organism>
<dbReference type="Proteomes" id="UP000218160">
    <property type="component" value="Chromosome 1"/>
</dbReference>
<proteinExistence type="predicted"/>
<keyword evidence="2" id="KW-1185">Reference proteome</keyword>
<sequence length="62" mass="6886">MIARAAFNIQFHFIEKRININFSYAQTQYIGQLASSPSGPLHLNNLVVALGSDLHVRTCIGK</sequence>
<accession>A0A291B8D8</accession>
<name>A0A291B8D8_9GAMM</name>
<dbReference type="KEGG" id="elux:BTN50_0723"/>
<evidence type="ECO:0000313" key="2">
    <source>
        <dbReference type="Proteomes" id="UP000218160"/>
    </source>
</evidence>
<dbReference type="AlphaFoldDB" id="A0A291B8D8"/>